<dbReference type="Proteomes" id="UP000046393">
    <property type="component" value="Unplaced"/>
</dbReference>
<accession>A0A0N5AA36</accession>
<reference evidence="3" key="1">
    <citation type="submission" date="2017-02" db="UniProtKB">
        <authorList>
            <consortium name="WormBaseParasite"/>
        </authorList>
    </citation>
    <scope>IDENTIFICATION</scope>
</reference>
<keyword evidence="1" id="KW-0732">Signal</keyword>
<name>A0A0N5AA36_9BILA</name>
<sequence>MVILILIVLTGLLTEASTISSSQESLQTQPYYTNRGSWPTQMRRYRKWTPLEPSVRFASSNPIDPFFYGYY</sequence>
<evidence type="ECO:0000313" key="3">
    <source>
        <dbReference type="WBParaSite" id="SMUV_0000100001-mRNA-1"/>
    </source>
</evidence>
<protein>
    <submittedName>
        <fullName evidence="3">Secreted protein</fullName>
    </submittedName>
</protein>
<feature type="chain" id="PRO_5005893100" evidence="1">
    <location>
        <begin position="19"/>
        <end position="71"/>
    </location>
</feature>
<dbReference type="WBParaSite" id="SMUV_0000100001-mRNA-1">
    <property type="protein sequence ID" value="SMUV_0000100001-mRNA-1"/>
    <property type="gene ID" value="SMUV_0000100001"/>
</dbReference>
<evidence type="ECO:0000313" key="2">
    <source>
        <dbReference type="Proteomes" id="UP000046393"/>
    </source>
</evidence>
<feature type="signal peptide" evidence="1">
    <location>
        <begin position="1"/>
        <end position="18"/>
    </location>
</feature>
<organism evidence="2 3">
    <name type="scientific">Syphacia muris</name>
    <dbReference type="NCBI Taxonomy" id="451379"/>
    <lineage>
        <taxon>Eukaryota</taxon>
        <taxon>Metazoa</taxon>
        <taxon>Ecdysozoa</taxon>
        <taxon>Nematoda</taxon>
        <taxon>Chromadorea</taxon>
        <taxon>Rhabditida</taxon>
        <taxon>Spirurina</taxon>
        <taxon>Oxyuridomorpha</taxon>
        <taxon>Oxyuroidea</taxon>
        <taxon>Oxyuridae</taxon>
        <taxon>Syphacia</taxon>
    </lineage>
</organism>
<evidence type="ECO:0000256" key="1">
    <source>
        <dbReference type="SAM" id="SignalP"/>
    </source>
</evidence>
<dbReference type="AlphaFoldDB" id="A0A0N5AA36"/>
<keyword evidence="2" id="KW-1185">Reference proteome</keyword>
<proteinExistence type="predicted"/>